<dbReference type="Pfam" id="PF08698">
    <property type="entry name" value="Fcf2"/>
    <property type="match status" value="1"/>
</dbReference>
<evidence type="ECO:0000256" key="2">
    <source>
        <dbReference type="ARBA" id="ARBA00023242"/>
    </source>
</evidence>
<accession>A0A2K6C8Z4</accession>
<dbReference type="Ensembl" id="ENSMNET00000044363.1">
    <property type="protein sequence ID" value="ENSMNEP00000020118.1"/>
    <property type="gene ID" value="ENSMNEG00000033887.1"/>
</dbReference>
<dbReference type="PANTHER" id="PTHR21686">
    <property type="entry name" value="DEOXYNUCLEOTIDYLTRANSFERASE TERMINAL-INTERACTING PROTEIN 2"/>
    <property type="match status" value="1"/>
</dbReference>
<dbReference type="GO" id="GO:0006396">
    <property type="term" value="P:RNA processing"/>
    <property type="evidence" value="ECO:0007669"/>
    <property type="project" value="TreeGrafter"/>
</dbReference>
<proteinExistence type="predicted"/>
<evidence type="ECO:0000256" key="4">
    <source>
        <dbReference type="SAM" id="MobiDB-lite"/>
    </source>
</evidence>
<feature type="coiled-coil region" evidence="3">
    <location>
        <begin position="249"/>
        <end position="276"/>
    </location>
</feature>
<dbReference type="InterPro" id="IPR039883">
    <property type="entry name" value="Fcf2/DNTTIP2"/>
</dbReference>
<comment type="subcellular location">
    <subcellularLocation>
        <location evidence="1">Nucleus</location>
        <location evidence="1">Nucleolus</location>
    </subcellularLocation>
</comment>
<dbReference type="AlphaFoldDB" id="A0A2K6C8Z4"/>
<keyword evidence="3" id="KW-0175">Coiled coil</keyword>
<dbReference type="GO" id="GO:0005730">
    <property type="term" value="C:nucleolus"/>
    <property type="evidence" value="ECO:0007669"/>
    <property type="project" value="UniProtKB-SubCell"/>
</dbReference>
<keyword evidence="2" id="KW-0539">Nucleus</keyword>
<organism evidence="6 7">
    <name type="scientific">Macaca nemestrina</name>
    <name type="common">Pig-tailed macaque</name>
    <dbReference type="NCBI Taxonomy" id="9545"/>
    <lineage>
        <taxon>Eukaryota</taxon>
        <taxon>Metazoa</taxon>
        <taxon>Chordata</taxon>
        <taxon>Craniata</taxon>
        <taxon>Vertebrata</taxon>
        <taxon>Euteleostomi</taxon>
        <taxon>Mammalia</taxon>
        <taxon>Eutheria</taxon>
        <taxon>Euarchontoglires</taxon>
        <taxon>Primates</taxon>
        <taxon>Haplorrhini</taxon>
        <taxon>Catarrhini</taxon>
        <taxon>Cercopithecidae</taxon>
        <taxon>Cercopithecinae</taxon>
        <taxon>Macaca</taxon>
    </lineage>
</organism>
<dbReference type="InterPro" id="IPR014810">
    <property type="entry name" value="Fcf2_C"/>
</dbReference>
<dbReference type="Bgee" id="ENSMNEG00000033887">
    <property type="expression patterns" value="Expressed in multicellular organism"/>
</dbReference>
<dbReference type="OMA" id="GWEGKLF"/>
<protein>
    <recommendedName>
        <fullName evidence="5">Fcf2 pre-rRNA processing C-terminal domain-containing protein</fullName>
    </recommendedName>
</protein>
<evidence type="ECO:0000256" key="3">
    <source>
        <dbReference type="SAM" id="Coils"/>
    </source>
</evidence>
<dbReference type="Proteomes" id="UP000233120">
    <property type="component" value="Unassembled WGS sequence"/>
</dbReference>
<evidence type="ECO:0000313" key="7">
    <source>
        <dbReference type="Proteomes" id="UP000233120"/>
    </source>
</evidence>
<dbReference type="GO" id="GO:0003723">
    <property type="term" value="F:RNA binding"/>
    <property type="evidence" value="ECO:0007669"/>
    <property type="project" value="TreeGrafter"/>
</dbReference>
<evidence type="ECO:0000259" key="5">
    <source>
        <dbReference type="Pfam" id="PF08698"/>
    </source>
</evidence>
<keyword evidence="7" id="KW-1185">Reference proteome</keyword>
<feature type="region of interest" description="Disordered" evidence="4">
    <location>
        <begin position="111"/>
        <end position="142"/>
    </location>
</feature>
<reference evidence="6" key="1">
    <citation type="submission" date="2025-08" db="UniProtKB">
        <authorList>
            <consortium name="Ensembl"/>
        </authorList>
    </citation>
    <scope>IDENTIFICATION</scope>
</reference>
<evidence type="ECO:0000313" key="6">
    <source>
        <dbReference type="Ensembl" id="ENSMNEP00000020118.1"/>
    </source>
</evidence>
<dbReference type="PANTHER" id="PTHR21686:SF12">
    <property type="entry name" value="DEOXYNUCLEOTIDYLTRANSFERASE TERMINAL-INTERACTING PROTEIN 2"/>
    <property type="match status" value="1"/>
</dbReference>
<feature type="domain" description="Fcf2 pre-rRNA processing C-terminal" evidence="5">
    <location>
        <begin position="233"/>
        <end position="326"/>
    </location>
</feature>
<reference evidence="6" key="2">
    <citation type="submission" date="2025-09" db="UniProtKB">
        <authorList>
            <consortium name="Ensembl"/>
        </authorList>
    </citation>
    <scope>IDENTIFICATION</scope>
</reference>
<evidence type="ECO:0000256" key="1">
    <source>
        <dbReference type="ARBA" id="ARBA00004604"/>
    </source>
</evidence>
<name>A0A2K6C8Z4_MACNE</name>
<sequence length="351" mass="40231">MDGAVLDVGLICQVIGRLHRHLHALHGEERGQRPCPTRKLFKDILLVLSSDESQQSENSENEEDTLCFVENSGERESLSGDTESLSCDNALFVIDTTPGMSADKNFYLEEEDKASEVEEGEKSEEDSSDHDENEDECSDEEDLLNSTKAKLLKLTSSSIDPGLTIKQLGGLYINFNADKLQSNKRTLTQIKEKKKNELLQKAVITPDFEKNHCVPPYSESKYELQKKRREERQKTAGDGWFGMKAPEMTNELKNDLKALKMRANSVSKKKKKKNDRDGFPKYFQIGTIVDNPADFYHSRIPKKHRKRTIVEELLADSEFRRYSRRKYLEIMAEKAANAAGKKFRKKKKFRN</sequence>
<dbReference type="GeneTree" id="ENSGT00510000048142"/>
<dbReference type="STRING" id="9545.ENSMNEP00000020118"/>